<dbReference type="EMBL" id="CAJNOQ010049284">
    <property type="protein sequence ID" value="CAF1646012.1"/>
    <property type="molecule type" value="Genomic_DNA"/>
</dbReference>
<proteinExistence type="predicted"/>
<dbReference type="Proteomes" id="UP000681722">
    <property type="component" value="Unassembled WGS sequence"/>
</dbReference>
<sequence>MGSPVAPILAHLFMRELEENIKSFKGKKLSIFYRYVDDVFMVLHETQRDIALFVRFMNKLESSIKFTIEMQTDNKLPFLDVMAERKDSELITYVYRKPTDPGLYLRWTSN</sequence>
<dbReference type="PROSITE" id="PS50878">
    <property type="entry name" value="RT_POL"/>
    <property type="match status" value="1"/>
</dbReference>
<protein>
    <recommendedName>
        <fullName evidence="1">Reverse transcriptase domain-containing protein</fullName>
    </recommendedName>
</protein>
<evidence type="ECO:0000313" key="5">
    <source>
        <dbReference type="EMBL" id="CAF4565283.1"/>
    </source>
</evidence>
<dbReference type="PANTHER" id="PTHR21301">
    <property type="entry name" value="REVERSE TRANSCRIPTASE"/>
    <property type="match status" value="1"/>
</dbReference>
<dbReference type="PANTHER" id="PTHR21301:SF10">
    <property type="entry name" value="REVERSE TRANSCRIPTASE DOMAIN-CONTAINING PROTEIN"/>
    <property type="match status" value="1"/>
</dbReference>
<accession>A0A816EHD6</accession>
<dbReference type="InterPro" id="IPR000477">
    <property type="entry name" value="RT_dom"/>
</dbReference>
<comment type="caution">
    <text evidence="3">The sequence shown here is derived from an EMBL/GenBank/DDBJ whole genome shotgun (WGS) entry which is preliminary data.</text>
</comment>
<organism evidence="3 6">
    <name type="scientific">Didymodactylos carnosus</name>
    <dbReference type="NCBI Taxonomy" id="1234261"/>
    <lineage>
        <taxon>Eukaryota</taxon>
        <taxon>Metazoa</taxon>
        <taxon>Spiralia</taxon>
        <taxon>Gnathifera</taxon>
        <taxon>Rotifera</taxon>
        <taxon>Eurotatoria</taxon>
        <taxon>Bdelloidea</taxon>
        <taxon>Philodinida</taxon>
        <taxon>Philodinidae</taxon>
        <taxon>Didymodactylos</taxon>
    </lineage>
</organism>
<gene>
    <name evidence="3" type="ORF">GPM918_LOCUS45231</name>
    <name evidence="2" type="ORF">OVA965_LOCUS40250</name>
    <name evidence="5" type="ORF">SRO942_LOCUS47552</name>
    <name evidence="4" type="ORF">TMI583_LOCUS41656</name>
</gene>
<dbReference type="EMBL" id="CAJOBA010066114">
    <property type="protein sequence ID" value="CAF4362846.1"/>
    <property type="molecule type" value="Genomic_DNA"/>
</dbReference>
<dbReference type="EMBL" id="CAJOBC010118950">
    <property type="protein sequence ID" value="CAF4565283.1"/>
    <property type="molecule type" value="Genomic_DNA"/>
</dbReference>
<evidence type="ECO:0000313" key="3">
    <source>
        <dbReference type="EMBL" id="CAF1646012.1"/>
    </source>
</evidence>
<dbReference type="AlphaFoldDB" id="A0A816EHD6"/>
<keyword evidence="6" id="KW-1185">Reference proteome</keyword>
<dbReference type="OrthoDB" id="10018421at2759"/>
<dbReference type="Proteomes" id="UP000677228">
    <property type="component" value="Unassembled WGS sequence"/>
</dbReference>
<dbReference type="Proteomes" id="UP000663829">
    <property type="component" value="Unassembled WGS sequence"/>
</dbReference>
<reference evidence="3" key="1">
    <citation type="submission" date="2021-02" db="EMBL/GenBank/DDBJ databases">
        <authorList>
            <person name="Nowell W R."/>
        </authorList>
    </citation>
    <scope>NUCLEOTIDE SEQUENCE</scope>
</reference>
<feature type="domain" description="Reverse transcriptase" evidence="1">
    <location>
        <begin position="1"/>
        <end position="95"/>
    </location>
</feature>
<evidence type="ECO:0000313" key="6">
    <source>
        <dbReference type="Proteomes" id="UP000663829"/>
    </source>
</evidence>
<dbReference type="Proteomes" id="UP000682733">
    <property type="component" value="Unassembled WGS sequence"/>
</dbReference>
<dbReference type="EMBL" id="CAJNOK010043367">
    <property type="protein sequence ID" value="CAF1569083.1"/>
    <property type="molecule type" value="Genomic_DNA"/>
</dbReference>
<evidence type="ECO:0000313" key="4">
    <source>
        <dbReference type="EMBL" id="CAF4362846.1"/>
    </source>
</evidence>
<evidence type="ECO:0000313" key="2">
    <source>
        <dbReference type="EMBL" id="CAF1569083.1"/>
    </source>
</evidence>
<name>A0A816EHD6_9BILA</name>
<evidence type="ECO:0000259" key="1">
    <source>
        <dbReference type="PROSITE" id="PS50878"/>
    </source>
</evidence>